<keyword evidence="3" id="KW-1185">Reference proteome</keyword>
<evidence type="ECO:0000313" key="2">
    <source>
        <dbReference type="EMBL" id="CAH0111692.1"/>
    </source>
</evidence>
<reference evidence="2" key="1">
    <citation type="submission" date="2021-11" db="EMBL/GenBank/DDBJ databases">
        <authorList>
            <person name="Schell T."/>
        </authorList>
    </citation>
    <scope>NUCLEOTIDE SEQUENCE</scope>
    <source>
        <strain evidence="2">M5</strain>
    </source>
</reference>
<organism evidence="2 3">
    <name type="scientific">Daphnia galeata</name>
    <dbReference type="NCBI Taxonomy" id="27404"/>
    <lineage>
        <taxon>Eukaryota</taxon>
        <taxon>Metazoa</taxon>
        <taxon>Ecdysozoa</taxon>
        <taxon>Arthropoda</taxon>
        <taxon>Crustacea</taxon>
        <taxon>Branchiopoda</taxon>
        <taxon>Diplostraca</taxon>
        <taxon>Cladocera</taxon>
        <taxon>Anomopoda</taxon>
        <taxon>Daphniidae</taxon>
        <taxon>Daphnia</taxon>
    </lineage>
</organism>
<feature type="signal peptide" evidence="1">
    <location>
        <begin position="1"/>
        <end position="24"/>
    </location>
</feature>
<protein>
    <submittedName>
        <fullName evidence="2">Uncharacterized protein</fullName>
    </submittedName>
</protein>
<feature type="chain" id="PRO_5035194385" evidence="1">
    <location>
        <begin position="25"/>
        <end position="91"/>
    </location>
</feature>
<sequence>MHKMVNCRRAICFLVVIFFSSAFAADDERLSKELRTNSRCYWSGMAPICNRFCRPGDQVVGVSTTIHGVPCLFGRASYCCPFRLHHHNQHF</sequence>
<keyword evidence="1" id="KW-0732">Signal</keyword>
<dbReference type="OrthoDB" id="10350086at2759"/>
<accession>A0A8J2S2C4</accession>
<dbReference type="Proteomes" id="UP000789390">
    <property type="component" value="Unassembled WGS sequence"/>
</dbReference>
<dbReference type="EMBL" id="CAKKLH010000315">
    <property type="protein sequence ID" value="CAH0111692.1"/>
    <property type="molecule type" value="Genomic_DNA"/>
</dbReference>
<name>A0A8J2S2C4_9CRUS</name>
<evidence type="ECO:0000256" key="1">
    <source>
        <dbReference type="SAM" id="SignalP"/>
    </source>
</evidence>
<comment type="caution">
    <text evidence="2">The sequence shown here is derived from an EMBL/GenBank/DDBJ whole genome shotgun (WGS) entry which is preliminary data.</text>
</comment>
<gene>
    <name evidence="2" type="ORF">DGAL_LOCUS15343</name>
</gene>
<proteinExistence type="predicted"/>
<evidence type="ECO:0000313" key="3">
    <source>
        <dbReference type="Proteomes" id="UP000789390"/>
    </source>
</evidence>
<dbReference type="AlphaFoldDB" id="A0A8J2S2C4"/>